<dbReference type="InterPro" id="IPR017853">
    <property type="entry name" value="GH"/>
</dbReference>
<dbReference type="SMART" id="SM00636">
    <property type="entry name" value="Glyco_18"/>
    <property type="match status" value="1"/>
</dbReference>
<dbReference type="InterPro" id="IPR011583">
    <property type="entry name" value="Chitinase_II/V-like_cat"/>
</dbReference>
<evidence type="ECO:0000256" key="7">
    <source>
        <dbReference type="ARBA" id="ARBA00023026"/>
    </source>
</evidence>
<evidence type="ECO:0000259" key="14">
    <source>
        <dbReference type="PROSITE" id="PS51782"/>
    </source>
</evidence>
<organism evidence="16 17">
    <name type="scientific">Cochliobolus heterostrophus (strain C5 / ATCC 48332 / race O)</name>
    <name type="common">Southern corn leaf blight fungus</name>
    <name type="synonym">Bipolaris maydis</name>
    <dbReference type="NCBI Taxonomy" id="701091"/>
    <lineage>
        <taxon>Eukaryota</taxon>
        <taxon>Fungi</taxon>
        <taxon>Dikarya</taxon>
        <taxon>Ascomycota</taxon>
        <taxon>Pezizomycotina</taxon>
        <taxon>Dothideomycetes</taxon>
        <taxon>Pleosporomycetidae</taxon>
        <taxon>Pleosporales</taxon>
        <taxon>Pleosporineae</taxon>
        <taxon>Pleosporaceae</taxon>
        <taxon>Bipolaris</taxon>
    </lineage>
</organism>
<evidence type="ECO:0000256" key="6">
    <source>
        <dbReference type="ARBA" id="ARBA00023024"/>
    </source>
</evidence>
<dbReference type="InterPro" id="IPR018392">
    <property type="entry name" value="LysM"/>
</dbReference>
<dbReference type="GO" id="GO:0008061">
    <property type="term" value="F:chitin binding"/>
    <property type="evidence" value="ECO:0007669"/>
    <property type="project" value="UniProtKB-KW"/>
</dbReference>
<keyword evidence="8" id="KW-0119">Carbohydrate metabolism</keyword>
<keyword evidence="10" id="KW-0624">Polysaccharide degradation</keyword>
<dbReference type="InterPro" id="IPR053214">
    <property type="entry name" value="LysM12-like"/>
</dbReference>
<evidence type="ECO:0000313" key="16">
    <source>
        <dbReference type="EMBL" id="EMD87653.1"/>
    </source>
</evidence>
<dbReference type="CDD" id="cd00118">
    <property type="entry name" value="LysM"/>
    <property type="match status" value="1"/>
</dbReference>
<feature type="domain" description="GH18" evidence="15">
    <location>
        <begin position="593"/>
        <end position="961"/>
    </location>
</feature>
<keyword evidence="7" id="KW-0843">Virulence</keyword>
<dbReference type="CDD" id="cd02878">
    <property type="entry name" value="GH18_zymocin_alpha"/>
    <property type="match status" value="1"/>
</dbReference>
<dbReference type="SUPFAM" id="SSF54106">
    <property type="entry name" value="LysM domain"/>
    <property type="match status" value="3"/>
</dbReference>
<feature type="domain" description="LysM" evidence="14">
    <location>
        <begin position="387"/>
        <end position="432"/>
    </location>
</feature>
<evidence type="ECO:0000256" key="1">
    <source>
        <dbReference type="ARBA" id="ARBA00000822"/>
    </source>
</evidence>
<dbReference type="EMBL" id="KB445582">
    <property type="protein sequence ID" value="EMD87653.1"/>
    <property type="molecule type" value="Genomic_DNA"/>
</dbReference>
<dbReference type="Gene3D" id="3.10.350.10">
    <property type="entry name" value="LysM domain"/>
    <property type="match status" value="3"/>
</dbReference>
<evidence type="ECO:0000259" key="15">
    <source>
        <dbReference type="PROSITE" id="PS51910"/>
    </source>
</evidence>
<dbReference type="OrthoDB" id="73875at2759"/>
<dbReference type="Pfam" id="PF01476">
    <property type="entry name" value="LysM"/>
    <property type="match status" value="3"/>
</dbReference>
<dbReference type="PROSITE" id="PS51782">
    <property type="entry name" value="LYSM"/>
    <property type="match status" value="3"/>
</dbReference>
<dbReference type="Gene3D" id="3.30.60.10">
    <property type="entry name" value="Endochitinase-like"/>
    <property type="match status" value="1"/>
</dbReference>
<dbReference type="PROSITE" id="PS01095">
    <property type="entry name" value="GH18_1"/>
    <property type="match status" value="1"/>
</dbReference>
<feature type="chain" id="PRO_5004026799" description="chitinase" evidence="13">
    <location>
        <begin position="21"/>
        <end position="1360"/>
    </location>
</feature>
<keyword evidence="12" id="KW-0472">Membrane</keyword>
<dbReference type="GO" id="GO:0006032">
    <property type="term" value="P:chitin catabolic process"/>
    <property type="evidence" value="ECO:0007669"/>
    <property type="project" value="UniProtKB-KW"/>
</dbReference>
<dbReference type="PANTHER" id="PTHR47700:SF2">
    <property type="entry name" value="CHITINASE"/>
    <property type="match status" value="1"/>
</dbReference>
<comment type="catalytic activity">
    <reaction evidence="1">
        <text>Random endo-hydrolysis of N-acetyl-beta-D-glucosaminide (1-&gt;4)-beta-linkages in chitin and chitodextrins.</text>
        <dbReference type="EC" id="3.2.1.14"/>
    </reaction>
</comment>
<evidence type="ECO:0000256" key="12">
    <source>
        <dbReference type="SAM" id="Phobius"/>
    </source>
</evidence>
<dbReference type="InterPro" id="IPR001579">
    <property type="entry name" value="Glyco_hydro_18_chit_AS"/>
</dbReference>
<evidence type="ECO:0000256" key="11">
    <source>
        <dbReference type="RuleBase" id="RU000489"/>
    </source>
</evidence>
<keyword evidence="4" id="KW-0147">Chitin-binding</keyword>
<feature type="domain" description="LysM" evidence="14">
    <location>
        <begin position="451"/>
        <end position="499"/>
    </location>
</feature>
<keyword evidence="6" id="KW-0146">Chitin degradation</keyword>
<keyword evidence="9 11" id="KW-0326">Glycosidase</keyword>
<dbReference type="Pfam" id="PF00704">
    <property type="entry name" value="Glyco_hydro_18"/>
    <property type="match status" value="1"/>
</dbReference>
<dbReference type="PROSITE" id="PS51910">
    <property type="entry name" value="GH18_2"/>
    <property type="match status" value="1"/>
</dbReference>
<dbReference type="OMA" id="PASYHYL"/>
<evidence type="ECO:0000313" key="17">
    <source>
        <dbReference type="Proteomes" id="UP000016936"/>
    </source>
</evidence>
<keyword evidence="17" id="KW-1185">Reference proteome</keyword>
<dbReference type="SMART" id="SM00257">
    <property type="entry name" value="LysM"/>
    <property type="match status" value="3"/>
</dbReference>
<dbReference type="SUPFAM" id="SSF57016">
    <property type="entry name" value="Plant lectins/antimicrobial peptides"/>
    <property type="match status" value="1"/>
</dbReference>
<evidence type="ECO:0000256" key="10">
    <source>
        <dbReference type="ARBA" id="ARBA00023326"/>
    </source>
</evidence>
<dbReference type="SUPFAM" id="SSF54556">
    <property type="entry name" value="Chitinase insertion domain"/>
    <property type="match status" value="1"/>
</dbReference>
<gene>
    <name evidence="16" type="ORF">COCHEDRAFT_1217810</name>
</gene>
<keyword evidence="12" id="KW-1133">Transmembrane helix</keyword>
<protein>
    <recommendedName>
        <fullName evidence="3">chitinase</fullName>
        <ecNumber evidence="3">3.2.1.14</ecNumber>
    </recommendedName>
</protein>
<evidence type="ECO:0000256" key="13">
    <source>
        <dbReference type="SAM" id="SignalP"/>
    </source>
</evidence>
<dbReference type="Gene3D" id="3.20.20.80">
    <property type="entry name" value="Glycosidases"/>
    <property type="match status" value="1"/>
</dbReference>
<reference evidence="17" key="2">
    <citation type="journal article" date="2013" name="PLoS Genet.">
        <title>Comparative genome structure, secondary metabolite, and effector coding capacity across Cochliobolus pathogens.</title>
        <authorList>
            <person name="Condon B.J."/>
            <person name="Leng Y."/>
            <person name="Wu D."/>
            <person name="Bushley K.E."/>
            <person name="Ohm R.A."/>
            <person name="Otillar R."/>
            <person name="Martin J."/>
            <person name="Schackwitz W."/>
            <person name="Grimwood J."/>
            <person name="MohdZainudin N."/>
            <person name="Xue C."/>
            <person name="Wang R."/>
            <person name="Manning V.A."/>
            <person name="Dhillon B."/>
            <person name="Tu Z.J."/>
            <person name="Steffenson B.J."/>
            <person name="Salamov A."/>
            <person name="Sun H."/>
            <person name="Lowry S."/>
            <person name="LaButti K."/>
            <person name="Han J."/>
            <person name="Copeland A."/>
            <person name="Lindquist E."/>
            <person name="Barry K."/>
            <person name="Schmutz J."/>
            <person name="Baker S.E."/>
            <person name="Ciuffetti L.M."/>
            <person name="Grigoriev I.V."/>
            <person name="Zhong S."/>
            <person name="Turgeon B.G."/>
        </authorList>
    </citation>
    <scope>NUCLEOTIDE SEQUENCE [LARGE SCALE GENOMIC DNA]</scope>
    <source>
        <strain evidence="17">C5 / ATCC 48332 / race O</strain>
    </source>
</reference>
<keyword evidence="5 11" id="KW-0378">Hydrolase</keyword>
<feature type="signal peptide" evidence="13">
    <location>
        <begin position="1"/>
        <end position="20"/>
    </location>
</feature>
<keyword evidence="12" id="KW-0812">Transmembrane</keyword>
<keyword evidence="13" id="KW-0732">Signal</keyword>
<dbReference type="CDD" id="cd00035">
    <property type="entry name" value="ChtBD1"/>
    <property type="match status" value="1"/>
</dbReference>
<evidence type="ECO:0000256" key="9">
    <source>
        <dbReference type="ARBA" id="ARBA00023295"/>
    </source>
</evidence>
<evidence type="ECO:0000256" key="8">
    <source>
        <dbReference type="ARBA" id="ARBA00023277"/>
    </source>
</evidence>
<dbReference type="Proteomes" id="UP000016936">
    <property type="component" value="Unassembled WGS sequence"/>
</dbReference>
<dbReference type="GO" id="GO:0008843">
    <property type="term" value="F:endochitinase activity"/>
    <property type="evidence" value="ECO:0007669"/>
    <property type="project" value="UniProtKB-EC"/>
</dbReference>
<dbReference type="EC" id="3.2.1.14" evidence="3"/>
<dbReference type="SUPFAM" id="SSF51445">
    <property type="entry name" value="(Trans)glycosidases"/>
    <property type="match status" value="1"/>
</dbReference>
<dbReference type="InterPro" id="IPR029070">
    <property type="entry name" value="Chitinase_insertion_sf"/>
</dbReference>
<name>M2UI23_COCH5</name>
<reference evidence="16 17" key="1">
    <citation type="journal article" date="2012" name="PLoS Pathog.">
        <title>Diverse lifestyles and strategies of plant pathogenesis encoded in the genomes of eighteen Dothideomycetes fungi.</title>
        <authorList>
            <person name="Ohm R.A."/>
            <person name="Feau N."/>
            <person name="Henrissat B."/>
            <person name="Schoch C.L."/>
            <person name="Horwitz B.A."/>
            <person name="Barry K.W."/>
            <person name="Condon B.J."/>
            <person name="Copeland A.C."/>
            <person name="Dhillon B."/>
            <person name="Glaser F."/>
            <person name="Hesse C.N."/>
            <person name="Kosti I."/>
            <person name="LaButti K."/>
            <person name="Lindquist E.A."/>
            <person name="Lucas S."/>
            <person name="Salamov A.A."/>
            <person name="Bradshaw R.E."/>
            <person name="Ciuffetti L."/>
            <person name="Hamelin R.C."/>
            <person name="Kema G.H.J."/>
            <person name="Lawrence C."/>
            <person name="Scott J.A."/>
            <person name="Spatafora J.W."/>
            <person name="Turgeon B.G."/>
            <person name="de Wit P.J.G.M."/>
            <person name="Zhong S."/>
            <person name="Goodwin S.B."/>
            <person name="Grigoriev I.V."/>
        </authorList>
    </citation>
    <scope>NUCLEOTIDE SEQUENCE [LARGE SCALE GENOMIC DNA]</scope>
    <source>
        <strain evidence="17">C5 / ATCC 48332 / race O</strain>
    </source>
</reference>
<comment type="similarity">
    <text evidence="2">Belongs to the glycosyl hydrolase 18 family. Chitinase class V subfamily.</text>
</comment>
<feature type="transmembrane region" description="Helical" evidence="12">
    <location>
        <begin position="1250"/>
        <end position="1269"/>
    </location>
</feature>
<proteinExistence type="inferred from homology"/>
<accession>M2UI23</accession>
<dbReference type="eggNOG" id="KOG2806">
    <property type="taxonomic scope" value="Eukaryota"/>
</dbReference>
<feature type="domain" description="LysM" evidence="14">
    <location>
        <begin position="324"/>
        <end position="368"/>
    </location>
</feature>
<dbReference type="InterPro" id="IPR036779">
    <property type="entry name" value="LysM_dom_sf"/>
</dbReference>
<dbReference type="Gene3D" id="3.10.50.10">
    <property type="match status" value="1"/>
</dbReference>
<dbReference type="InterPro" id="IPR036861">
    <property type="entry name" value="Endochitinase-like_sf"/>
</dbReference>
<dbReference type="InterPro" id="IPR001223">
    <property type="entry name" value="Glyco_hydro18_cat"/>
</dbReference>
<dbReference type="GO" id="GO:0000272">
    <property type="term" value="P:polysaccharide catabolic process"/>
    <property type="evidence" value="ECO:0007669"/>
    <property type="project" value="UniProtKB-KW"/>
</dbReference>
<evidence type="ECO:0000256" key="3">
    <source>
        <dbReference type="ARBA" id="ARBA00012729"/>
    </source>
</evidence>
<sequence length="1360" mass="149455">MRAFFHSFVLIAQLGVLANAHDDHIAIRAEDAGDDLDEWLAAAQRVSADALRACPSSCSTANNKNLTSRAEWFLYPDATKLALCNETMLLDMVVKSAVDDDAARTVVRACSADYDSGIKAAFVAEEGKASLCTTANRILERNSIYLHQPHVGADSEFSVNHLLSAGRQIANHLELQEPSCTNNAMEFAYYQSSSIGLFAGAEIHQHGITKVVLEKLLQYMQEKAISKTTVVQLCGSDGRGADYSLGIVATSAKNLAFVQEAVRTWASGACVSATSGEEWMDVNLRVPGPIAGALNGTNTTTAANNTIPARMKSRSHLSIRADCRTTTVQSGDGCYAVAGRCGISQADLQKFNRQNLCNTLIKDEKVCCSTGTLPSTLPAGNSDGTCKTIDVVSGDSCGSLASKCGISSADFMKVNTKTDLCSKLIEGQKVCCSNGKYPDIKPKKDANGNCAVYTTKKDDYCSKIAVSRDITVAELESFNKKTWGWNGCDRLFPDFKMCVSEGSPPMPANVPNAVCGPTMNGTTQPPAGTDLATLNPCPLNVCCNIWGQCGMTDDFCVISKSETGAPGTSAPGKNGCISNCGRDIIKGSAPASKIKVAYYESWNFNRPCLTMHVDQIDTSTYTHIHFAFANVTRGDYRVEITDPKVLEQFEIFKGMIGVKKIVSLGGWAFSTEPGTFQILRDAAKPANRDKFKNNLISFMNEHNIDGIDLDWEYPGAPDIPDIPSDDPVNGLNYYRLLSSLKSSVGSSKSVSFAAPASYWYLKSFPIKNMAKDLDYIVYMTYDLHGQWDYGNKWTSPGCDTGNCLRSHVNETETKDALSMITKAGAASNKVVVGVASYGRSFKMAQSGCDSEQCRFTGSPRLSNAAKGRCTETAGYISNAEINEIVKFGNVKKMWKSEGSNIMVYNDTEWVAWMDDDIKAERAKFYDSYNFAGTTDWAVDLQAFNDGSGDSDDEEEDYIDRYYWSGCTAKYDSLDQIEDAKDILPAHCLEQYMLDVEISNYEGALKKYKDLMDNGYDKKFDVYAQYSRDQVPEQINNFMATDKVDKYFNCKETRYAECCSDCTYPTCRLTCVDGDENCKSGRMTLDIACPKMEFGDKGLDVGERIPNATFSFKDEEGFWKDLGETWGIEKSWVSFGRRRVRHSNGCQYAGEEVNECIDKLPDWWYDYPRPSDNIEIYNPKKVIGDSYDIAKETLDRFKTMSIAGRYDEQTQMADLVDAVSIPVYSAVEAIEAMEKIVEKANELEKKEREEMILNFIMGILFFIPVAGNAAGSLGLTAVRSMLRLIGTAGEAGLVVYDLVENPENAFLTIFSYVAGAGVGRSGFKNAANARRGMSSKEYASLGNVRLRLDQVTNIRGRVCKI</sequence>
<evidence type="ECO:0000256" key="4">
    <source>
        <dbReference type="ARBA" id="ARBA00022669"/>
    </source>
</evidence>
<dbReference type="STRING" id="701091.M2UI23"/>
<dbReference type="PANTHER" id="PTHR47700">
    <property type="entry name" value="V CHITINASE, PUTATIVE (AFU_ORTHOLOGUE AFUA_6G13720)-RELATED"/>
    <property type="match status" value="1"/>
</dbReference>
<evidence type="ECO:0000256" key="5">
    <source>
        <dbReference type="ARBA" id="ARBA00022801"/>
    </source>
</evidence>
<dbReference type="HOGENOM" id="CLU_001482_0_0_1"/>
<evidence type="ECO:0000256" key="2">
    <source>
        <dbReference type="ARBA" id="ARBA00008682"/>
    </source>
</evidence>